<evidence type="ECO:0000313" key="3">
    <source>
        <dbReference type="EMBL" id="MDD1783192.1"/>
    </source>
</evidence>
<dbReference type="EMBL" id="JAJUBB010000016">
    <property type="protein sequence ID" value="MDD1783192.1"/>
    <property type="molecule type" value="Genomic_DNA"/>
</dbReference>
<dbReference type="RefSeq" id="WP_274143900.1">
    <property type="nucleotide sequence ID" value="NZ_JAJUBB010000016.1"/>
</dbReference>
<dbReference type="InterPro" id="IPR050356">
    <property type="entry name" value="SulA_CellDiv_inhibitor"/>
</dbReference>
<dbReference type="InterPro" id="IPR043502">
    <property type="entry name" value="DNA/RNA_pol_sf"/>
</dbReference>
<keyword evidence="1" id="KW-0227">DNA damage</keyword>
<reference evidence="3" key="1">
    <citation type="submission" date="2021-12" db="EMBL/GenBank/DDBJ databases">
        <title>Enterovibrio ZSDZ35 sp. nov. and Enterovibrio ZSDZ42 sp. nov., isolated from coastal seawater in Qingdao.</title>
        <authorList>
            <person name="Zhang P."/>
        </authorList>
    </citation>
    <scope>NUCLEOTIDE SEQUENCE</scope>
    <source>
        <strain evidence="3">ZSDZ35</strain>
    </source>
</reference>
<evidence type="ECO:0000256" key="1">
    <source>
        <dbReference type="ARBA" id="ARBA00022763"/>
    </source>
</evidence>
<gene>
    <name evidence="3" type="ORF">LRP49_18655</name>
</gene>
<dbReference type="PANTHER" id="PTHR35369:SF2">
    <property type="entry name" value="BLR3025 PROTEIN"/>
    <property type="match status" value="1"/>
</dbReference>
<dbReference type="Proteomes" id="UP001149821">
    <property type="component" value="Unassembled WGS sequence"/>
</dbReference>
<accession>A0ABT5QQD2</accession>
<dbReference type="PANTHER" id="PTHR35369">
    <property type="entry name" value="BLR3025 PROTEIN-RELATED"/>
    <property type="match status" value="1"/>
</dbReference>
<feature type="domain" description="UmuC" evidence="2">
    <location>
        <begin position="23"/>
        <end position="127"/>
    </location>
</feature>
<name>A0ABT5QQD2_9GAMM</name>
<sequence length="469" mass="52560">MTLWLYLYFPSLLLDTLMRDNGTTAPLIVLSRATGSVLQANQAAIDSGIRIGNDLGTASALCHALDVVDYDEQLESARLQQLATQLYQINADIVSDAPNGLLMKVSPMLKLYGSLDAYWQALLPTIHHENVHFHFALSPCPEAVKQLARTGIDRGFLTVETTQQALSALPVCQLGLTEKQITQLERMGVRHAKQLFDLPIDSLGQRFGKTLTEHIRALTQTKIALPAMFSPPTFFHQSLELLHEIASSQTLCFPIQRMLKEMEKFLEVRESVVPEITLKLIQRDDHEVKIITLYAAKPESAASRWMPLLQLHLEKLTLDAPVIHIHLDANTLLPRQSPTQDLFAGKRGQISPGELISLLQAKAGKHGVYSMTLVDDHRPELAFKHQAPLQTSQQAIPLPLPTRPSLLHKTPRPLLAKPDTLTGPERICSGWWDQAPVQRDYFIARNKRGQLCWVFRTAAGEWFEHGLFC</sequence>
<organism evidence="3 4">
    <name type="scientific">Enterovibrio qingdaonensis</name>
    <dbReference type="NCBI Taxonomy" id="2899818"/>
    <lineage>
        <taxon>Bacteria</taxon>
        <taxon>Pseudomonadati</taxon>
        <taxon>Pseudomonadota</taxon>
        <taxon>Gammaproteobacteria</taxon>
        <taxon>Vibrionales</taxon>
        <taxon>Vibrionaceae</taxon>
        <taxon>Enterovibrio</taxon>
    </lineage>
</organism>
<protein>
    <submittedName>
        <fullName evidence="3">DNA polymerase Y family protein</fullName>
    </submittedName>
</protein>
<dbReference type="SUPFAM" id="SSF56672">
    <property type="entry name" value="DNA/RNA polymerases"/>
    <property type="match status" value="1"/>
</dbReference>
<evidence type="ECO:0000259" key="2">
    <source>
        <dbReference type="Pfam" id="PF00817"/>
    </source>
</evidence>
<keyword evidence="4" id="KW-1185">Reference proteome</keyword>
<dbReference type="InterPro" id="IPR001126">
    <property type="entry name" value="UmuC"/>
</dbReference>
<dbReference type="CDD" id="cd03468">
    <property type="entry name" value="PolY_like"/>
    <property type="match status" value="1"/>
</dbReference>
<proteinExistence type="predicted"/>
<comment type="caution">
    <text evidence="3">The sequence shown here is derived from an EMBL/GenBank/DDBJ whole genome shotgun (WGS) entry which is preliminary data.</text>
</comment>
<dbReference type="Pfam" id="PF00817">
    <property type="entry name" value="IMS"/>
    <property type="match status" value="1"/>
</dbReference>
<evidence type="ECO:0000313" key="4">
    <source>
        <dbReference type="Proteomes" id="UP001149821"/>
    </source>
</evidence>